<organism evidence="2 3">
    <name type="scientific">Paenibacillus dokdonensis</name>
    <dbReference type="NCBI Taxonomy" id="2567944"/>
    <lineage>
        <taxon>Bacteria</taxon>
        <taxon>Bacillati</taxon>
        <taxon>Bacillota</taxon>
        <taxon>Bacilli</taxon>
        <taxon>Bacillales</taxon>
        <taxon>Paenibacillaceae</taxon>
        <taxon>Paenibacillus</taxon>
    </lineage>
</organism>
<protein>
    <recommendedName>
        <fullName evidence="4">Coil containing protein</fullName>
    </recommendedName>
</protein>
<name>A0ABU6GJS3_9BACL</name>
<dbReference type="RefSeq" id="WP_326086613.1">
    <property type="nucleotide sequence ID" value="NZ_JARLKZ010000005.1"/>
</dbReference>
<proteinExistence type="predicted"/>
<comment type="caution">
    <text evidence="2">The sequence shown here is derived from an EMBL/GenBank/DDBJ whole genome shotgun (WGS) entry which is preliminary data.</text>
</comment>
<dbReference type="Proteomes" id="UP001344632">
    <property type="component" value="Unassembled WGS sequence"/>
</dbReference>
<reference evidence="2 3" key="1">
    <citation type="submission" date="2023-03" db="EMBL/GenBank/DDBJ databases">
        <title>Bacillus Genome Sequencing.</title>
        <authorList>
            <person name="Dunlap C."/>
        </authorList>
    </citation>
    <scope>NUCLEOTIDE SEQUENCE [LARGE SCALE GENOMIC DNA]</scope>
    <source>
        <strain evidence="2 3">BD-525</strain>
    </source>
</reference>
<evidence type="ECO:0000313" key="3">
    <source>
        <dbReference type="Proteomes" id="UP001344632"/>
    </source>
</evidence>
<evidence type="ECO:0000313" key="2">
    <source>
        <dbReference type="EMBL" id="MEC0239453.1"/>
    </source>
</evidence>
<keyword evidence="3" id="KW-1185">Reference proteome</keyword>
<accession>A0ABU6GJS3</accession>
<gene>
    <name evidence="2" type="ORF">P4H66_06235</name>
</gene>
<sequence length="126" mass="14306">MEEKQNQRFSKGDFAYKGKPSDNSIVIIDGTFFSESLGYRYSIGYTGVDRVKGEIRTTGGSAWWNEDDFTPVSDPQLLLMIKKYQIENEIRHHKQSLSVLEANLSKVTYALQIINPTQPETEAAVK</sequence>
<dbReference type="EMBL" id="JARLKZ010000005">
    <property type="protein sequence ID" value="MEC0239453.1"/>
    <property type="molecule type" value="Genomic_DNA"/>
</dbReference>
<evidence type="ECO:0008006" key="4">
    <source>
        <dbReference type="Google" id="ProtNLM"/>
    </source>
</evidence>
<feature type="region of interest" description="Disordered" evidence="1">
    <location>
        <begin position="1"/>
        <end position="20"/>
    </location>
</feature>
<evidence type="ECO:0000256" key="1">
    <source>
        <dbReference type="SAM" id="MobiDB-lite"/>
    </source>
</evidence>